<dbReference type="Pfam" id="PF17802">
    <property type="entry name" value="SpaA"/>
    <property type="match status" value="4"/>
</dbReference>
<dbReference type="EMBL" id="JBEPMJ010000025">
    <property type="protein sequence ID" value="MET3751633.1"/>
    <property type="molecule type" value="Genomic_DNA"/>
</dbReference>
<comment type="caution">
    <text evidence="8">The sequence shown here is derived from an EMBL/GenBank/DDBJ whole genome shotgun (WGS) entry which is preliminary data.</text>
</comment>
<evidence type="ECO:0000256" key="3">
    <source>
        <dbReference type="ARBA" id="ARBA00022729"/>
    </source>
</evidence>
<dbReference type="SUPFAM" id="SSF49478">
    <property type="entry name" value="Cna protein B-type domain"/>
    <property type="match status" value="1"/>
</dbReference>
<comment type="similarity">
    <text evidence="1">Belongs to the serine-aspartate repeat-containing protein (SDr) family.</text>
</comment>
<dbReference type="InterPro" id="IPR041033">
    <property type="entry name" value="SpaA_PFL_dom_1"/>
</dbReference>
<evidence type="ECO:0008006" key="10">
    <source>
        <dbReference type="Google" id="ProtNLM"/>
    </source>
</evidence>
<evidence type="ECO:0000256" key="5">
    <source>
        <dbReference type="SAM" id="SignalP"/>
    </source>
</evidence>
<dbReference type="Pfam" id="PF20610">
    <property type="entry name" value="TED_2"/>
    <property type="match status" value="1"/>
</dbReference>
<feature type="domain" description="SpaA-like prealbumin fold" evidence="6">
    <location>
        <begin position="689"/>
        <end position="784"/>
    </location>
</feature>
<dbReference type="Gene3D" id="2.60.40.10">
    <property type="entry name" value="Immunoglobulins"/>
    <property type="match status" value="4"/>
</dbReference>
<keyword evidence="3 5" id="KW-0732">Signal</keyword>
<feature type="chain" id="PRO_5046199984" description="Cna protein B-type domain protein" evidence="5">
    <location>
        <begin position="23"/>
        <end position="1052"/>
    </location>
</feature>
<evidence type="ECO:0000256" key="4">
    <source>
        <dbReference type="SAM" id="MobiDB-lite"/>
    </source>
</evidence>
<proteinExistence type="inferred from homology"/>
<dbReference type="RefSeq" id="WP_257465251.1">
    <property type="nucleotide sequence ID" value="NZ_JANJZT010000026.1"/>
</dbReference>
<evidence type="ECO:0000259" key="7">
    <source>
        <dbReference type="Pfam" id="PF20610"/>
    </source>
</evidence>
<feature type="domain" description="SpaA-like prealbumin fold" evidence="6">
    <location>
        <begin position="480"/>
        <end position="578"/>
    </location>
</feature>
<feature type="domain" description="SpaA-like prealbumin fold" evidence="6">
    <location>
        <begin position="583"/>
        <end position="659"/>
    </location>
</feature>
<keyword evidence="2" id="KW-0964">Secreted</keyword>
<evidence type="ECO:0000313" key="8">
    <source>
        <dbReference type="EMBL" id="MET3751633.1"/>
    </source>
</evidence>
<name>A0ABV2M894_9FIRM</name>
<feature type="domain" description="SpaA-like prealbumin fold" evidence="6">
    <location>
        <begin position="792"/>
        <end position="890"/>
    </location>
</feature>
<gene>
    <name evidence="8" type="ORF">ABID24_002892</name>
</gene>
<feature type="compositionally biased region" description="Acidic residues" evidence="4">
    <location>
        <begin position="37"/>
        <end position="82"/>
    </location>
</feature>
<evidence type="ECO:0000256" key="2">
    <source>
        <dbReference type="ARBA" id="ARBA00022525"/>
    </source>
</evidence>
<accession>A0ABV2M894</accession>
<protein>
    <recommendedName>
        <fullName evidence="10">Cna protein B-type domain protein</fullName>
    </recommendedName>
</protein>
<sequence>MKKTVVSFLLAAVMGLSSPAGSLCIPEEEHNGTMEQEQNEEGEFEGLELEEEPEIKVEEDTEEEMQGDASSEEAPENPEDFDGEKPHAEPEEITEEFTGTILTPDNADSLFGDTPEDEQLIREIEEGEIVGFAPASLTDIGETELMSEEDASVLLAPDRYRLISTSTIVNCDEVWTANSPIHARLRYIEYVDSDGAVTRSPLYCMKASKMGIDGNVDLKPDAVKFFSNSTLRKILYFGYGGPGDICDSYNPSCSHVNWSKWQNRYVFTHQALSKVYANDVNGATEAQIKHVGLLRFIDKLKSLTIPSRSAVKLKSVNTSGNTVTANPLNIGMTLYRIKPSSGFGWLESTFKNGFQISPLCTVIDTGKAGNGLTISRGTNDAWQLAYWTSESAAKEKPDSPNRLAKGKSVKMKNGYCFKLVFPENSKGTKQFSWKMTLRPVKYIIVDGSVQTGQDIQDFGACVYQGDRGILKLNLSFQPSGSILLQKTSSLTGQPVAGAVYSLYAGQDLYSGGIRIYAKDEKVAEGTTNEKGEILFDSLVPGKYYVKERTAAPGYLITVSASSCTVSSGKRVTLEVKDDPDMKGKVSVEKVAGGTGIFLEGAEFTLFTWNKNSGNYENGKLLKYDKEQKKYISDVFVYTEINQGKFKVEETKNPPGYTGSWSQELILTEPGTDKTFTYRVTNAPLKEHMVEIRKLDSETGGLLKGAEFVIYEWNEEQKEYQKEGTALIYDEQREIYKSQILKLTDSNQGKFRIEETKNPQGYQGEWSQEIDLMKQDVQLQFSVKNDPIPKKYGTVHIRKKDAITGEKLKGAEFQAYAWNEVAGSYEEKAVLFSYEEKEQCYTCSELELTDENQGKFMIKETRVPQGYQGKWEKEIHLTEDGQILELEAENEPVQLPTGQITIIKKILESEITWAHGNPTFSFVIEGTDIRGNKRKYEDSVVFMQDAYQVDGNGYALLEVTVSNIPLGTYQVYEKPVLRYYLKKAQANTSNVEIIKGREPAYGVVPVDIAYGTVSLDQDHQKASITFYNRKKRYDGYSHNSLAENTLPVIKSQS</sequence>
<feature type="domain" description="Thioester" evidence="7">
    <location>
        <begin position="202"/>
        <end position="301"/>
    </location>
</feature>
<feature type="region of interest" description="Disordered" evidence="4">
    <location>
        <begin position="24"/>
        <end position="91"/>
    </location>
</feature>
<evidence type="ECO:0000313" key="9">
    <source>
        <dbReference type="Proteomes" id="UP001549106"/>
    </source>
</evidence>
<dbReference type="PANTHER" id="PTHR36108:SF13">
    <property type="entry name" value="COLOSSIN-B-RELATED"/>
    <property type="match status" value="1"/>
</dbReference>
<dbReference type="Proteomes" id="UP001549106">
    <property type="component" value="Unassembled WGS sequence"/>
</dbReference>
<reference evidence="8 9" key="1">
    <citation type="submission" date="2024-06" db="EMBL/GenBank/DDBJ databases">
        <title>Genomic Encyclopedia of Type Strains, Phase IV (KMG-IV): sequencing the most valuable type-strain genomes for metagenomic binning, comparative biology and taxonomic classification.</title>
        <authorList>
            <person name="Goeker M."/>
        </authorList>
    </citation>
    <scope>NUCLEOTIDE SEQUENCE [LARGE SCALE GENOMIC DNA]</scope>
    <source>
        <strain evidence="8 9">DSM 29492</strain>
    </source>
</reference>
<dbReference type="InterPro" id="IPR013783">
    <property type="entry name" value="Ig-like_fold"/>
</dbReference>
<dbReference type="InterPro" id="IPR046751">
    <property type="entry name" value="TED_2"/>
</dbReference>
<feature type="signal peptide" evidence="5">
    <location>
        <begin position="1"/>
        <end position="22"/>
    </location>
</feature>
<evidence type="ECO:0000256" key="1">
    <source>
        <dbReference type="ARBA" id="ARBA00007257"/>
    </source>
</evidence>
<organism evidence="8 9">
    <name type="scientific">Blautia caecimuris</name>
    <dbReference type="NCBI Taxonomy" id="1796615"/>
    <lineage>
        <taxon>Bacteria</taxon>
        <taxon>Bacillati</taxon>
        <taxon>Bacillota</taxon>
        <taxon>Clostridia</taxon>
        <taxon>Lachnospirales</taxon>
        <taxon>Lachnospiraceae</taxon>
        <taxon>Blautia</taxon>
    </lineage>
</organism>
<dbReference type="PANTHER" id="PTHR36108">
    <property type="entry name" value="COLOSSIN-B-RELATED"/>
    <property type="match status" value="1"/>
</dbReference>
<keyword evidence="9" id="KW-1185">Reference proteome</keyword>
<evidence type="ECO:0000259" key="6">
    <source>
        <dbReference type="Pfam" id="PF17802"/>
    </source>
</evidence>